<dbReference type="AlphaFoldDB" id="A0A1H4DTR2"/>
<keyword evidence="3" id="KW-1003">Cell membrane</keyword>
<reference evidence="9 10" key="1">
    <citation type="submission" date="2016-10" db="EMBL/GenBank/DDBJ databases">
        <authorList>
            <person name="de Groot N.N."/>
        </authorList>
    </citation>
    <scope>NUCLEOTIDE SEQUENCE [LARGE SCALE GENOMIC DNA]</scope>
    <source>
        <strain evidence="9 10">DSM 7343</strain>
    </source>
</reference>
<evidence type="ECO:0008006" key="11">
    <source>
        <dbReference type="Google" id="ProtNLM"/>
    </source>
</evidence>
<evidence type="ECO:0000256" key="8">
    <source>
        <dbReference type="SAM" id="Phobius"/>
    </source>
</evidence>
<feature type="transmembrane region" description="Helical" evidence="8">
    <location>
        <begin position="59"/>
        <end position="81"/>
    </location>
</feature>
<feature type="transmembrane region" description="Helical" evidence="8">
    <location>
        <begin position="16"/>
        <end position="38"/>
    </location>
</feature>
<keyword evidence="6 8" id="KW-0472">Membrane</keyword>
<evidence type="ECO:0000256" key="6">
    <source>
        <dbReference type="ARBA" id="ARBA00023136"/>
    </source>
</evidence>
<proteinExistence type="inferred from homology"/>
<dbReference type="Proteomes" id="UP000199409">
    <property type="component" value="Unassembled WGS sequence"/>
</dbReference>
<evidence type="ECO:0000256" key="5">
    <source>
        <dbReference type="ARBA" id="ARBA00022989"/>
    </source>
</evidence>
<feature type="region of interest" description="Disordered" evidence="7">
    <location>
        <begin position="171"/>
        <end position="194"/>
    </location>
</feature>
<evidence type="ECO:0000313" key="9">
    <source>
        <dbReference type="EMBL" id="SEA75582.1"/>
    </source>
</evidence>
<dbReference type="OrthoDB" id="9777774at2"/>
<feature type="transmembrane region" description="Helical" evidence="8">
    <location>
        <begin position="215"/>
        <end position="233"/>
    </location>
</feature>
<feature type="transmembrane region" description="Helical" evidence="8">
    <location>
        <begin position="245"/>
        <end position="262"/>
    </location>
</feature>
<gene>
    <name evidence="9" type="ORF">SAMN05660420_03088</name>
</gene>
<feature type="compositionally biased region" description="Polar residues" evidence="7">
    <location>
        <begin position="180"/>
        <end position="194"/>
    </location>
</feature>
<protein>
    <recommendedName>
        <fullName evidence="11">Permease</fullName>
    </recommendedName>
</protein>
<evidence type="ECO:0000256" key="3">
    <source>
        <dbReference type="ARBA" id="ARBA00022475"/>
    </source>
</evidence>
<keyword evidence="10" id="KW-1185">Reference proteome</keyword>
<sequence>MTIEVIIPMIKDALGFFLYTVTELAILFIGISIIVGVLQEFIPPEKIKVLLCASKGRGYFIGAGLGALTPFCSCSTIPIMVGLLKAQAGFGPTLAFLFTSPLVNPVIVGLFFITFGFKPTIIYSILALLMAIVISYILEKFNYQRFIKKDVLEDQQQHCCSKPTMDTNLKASGYPRGEKTQTNNCCDQASPSLETSPKSRWRRIFKDAVNEFKTFLPYILFGVALGAIAYGFVPKELIIKYAGPDNLFAIPIAAVIGVPLYVRVETMIPITVALMGKGMSMGAVVALVIGGAGASIPEVIMLKRIFKGPMLGVFLGAIFLIAVTSGFLFNAAF</sequence>
<feature type="transmembrane region" description="Helical" evidence="8">
    <location>
        <begin position="268"/>
        <end position="289"/>
    </location>
</feature>
<comment type="similarity">
    <text evidence="2">Belongs to the UPF0718 family.</text>
</comment>
<feature type="transmembrane region" description="Helical" evidence="8">
    <location>
        <begin position="310"/>
        <end position="332"/>
    </location>
</feature>
<dbReference type="PANTHER" id="PTHR42775:SF2">
    <property type="entry name" value="PERMEASE"/>
    <property type="match status" value="1"/>
</dbReference>
<keyword evidence="5 8" id="KW-1133">Transmembrane helix</keyword>
<accession>A0A1H4DTR2</accession>
<dbReference type="RefSeq" id="WP_092350461.1">
    <property type="nucleotide sequence ID" value="NZ_FNQN01000011.1"/>
</dbReference>
<evidence type="ECO:0000313" key="10">
    <source>
        <dbReference type="Proteomes" id="UP000199409"/>
    </source>
</evidence>
<comment type="subcellular location">
    <subcellularLocation>
        <location evidence="1">Cell membrane</location>
        <topology evidence="1">Multi-pass membrane protein</topology>
    </subcellularLocation>
</comment>
<evidence type="ECO:0000256" key="4">
    <source>
        <dbReference type="ARBA" id="ARBA00022692"/>
    </source>
</evidence>
<feature type="transmembrane region" description="Helical" evidence="8">
    <location>
        <begin position="120"/>
        <end position="138"/>
    </location>
</feature>
<dbReference type="InterPro" id="IPR005524">
    <property type="entry name" value="DUF318"/>
</dbReference>
<evidence type="ECO:0000256" key="2">
    <source>
        <dbReference type="ARBA" id="ARBA00006386"/>
    </source>
</evidence>
<dbReference type="EMBL" id="FNQN01000011">
    <property type="protein sequence ID" value="SEA75582.1"/>
    <property type="molecule type" value="Genomic_DNA"/>
</dbReference>
<feature type="transmembrane region" description="Helical" evidence="8">
    <location>
        <begin position="93"/>
        <end position="113"/>
    </location>
</feature>
<evidence type="ECO:0000256" key="7">
    <source>
        <dbReference type="SAM" id="MobiDB-lite"/>
    </source>
</evidence>
<dbReference type="STRING" id="37625.SAMN05660420_03088"/>
<dbReference type="Pfam" id="PF03773">
    <property type="entry name" value="ArsP_1"/>
    <property type="match status" value="1"/>
</dbReference>
<dbReference type="GO" id="GO:0005886">
    <property type="term" value="C:plasma membrane"/>
    <property type="evidence" value="ECO:0007669"/>
    <property type="project" value="UniProtKB-SubCell"/>
</dbReference>
<dbReference type="InterPro" id="IPR053166">
    <property type="entry name" value="UPF0718_permease"/>
</dbReference>
<keyword evidence="4 8" id="KW-0812">Transmembrane</keyword>
<evidence type="ECO:0000256" key="1">
    <source>
        <dbReference type="ARBA" id="ARBA00004651"/>
    </source>
</evidence>
<name>A0A1H4DTR2_9BACT</name>
<organism evidence="9 10">
    <name type="scientific">Desulfuromusa kysingii</name>
    <dbReference type="NCBI Taxonomy" id="37625"/>
    <lineage>
        <taxon>Bacteria</taxon>
        <taxon>Pseudomonadati</taxon>
        <taxon>Thermodesulfobacteriota</taxon>
        <taxon>Desulfuromonadia</taxon>
        <taxon>Desulfuromonadales</taxon>
        <taxon>Geopsychrobacteraceae</taxon>
        <taxon>Desulfuromusa</taxon>
    </lineage>
</organism>
<dbReference type="PANTHER" id="PTHR42775">
    <property type="entry name" value="PERMEASE RV2963-RELATED"/>
    <property type="match status" value="1"/>
</dbReference>